<dbReference type="EMBL" id="FUZO01000002">
    <property type="protein sequence ID" value="SKC67408.1"/>
    <property type="molecule type" value="Genomic_DNA"/>
</dbReference>
<evidence type="ECO:0000313" key="4">
    <source>
        <dbReference type="Proteomes" id="UP000190827"/>
    </source>
</evidence>
<dbReference type="Gene3D" id="3.40.190.120">
    <property type="entry name" value="Osmoprotection protein (prox), domain 2"/>
    <property type="match status" value="1"/>
</dbReference>
<dbReference type="InterPro" id="IPR007210">
    <property type="entry name" value="ABC_Gly_betaine_transp_sub-bd"/>
</dbReference>
<proteinExistence type="predicted"/>
<feature type="domain" description="ABC-type glycine betaine transport system substrate-binding" evidence="2">
    <location>
        <begin position="45"/>
        <end position="303"/>
    </location>
</feature>
<evidence type="ECO:0000259" key="2">
    <source>
        <dbReference type="Pfam" id="PF04069"/>
    </source>
</evidence>
<name>A0ABY1LN53_9MICO</name>
<dbReference type="Proteomes" id="UP000190827">
    <property type="component" value="Unassembled WGS sequence"/>
</dbReference>
<keyword evidence="1" id="KW-0732">Signal</keyword>
<dbReference type="CDD" id="cd13606">
    <property type="entry name" value="PBP2_ProX_like"/>
    <property type="match status" value="1"/>
</dbReference>
<evidence type="ECO:0000256" key="1">
    <source>
        <dbReference type="SAM" id="SignalP"/>
    </source>
</evidence>
<comment type="caution">
    <text evidence="3">The sequence shown here is derived from an EMBL/GenBank/DDBJ whole genome shotgun (WGS) entry which is preliminary data.</text>
</comment>
<feature type="signal peptide" evidence="1">
    <location>
        <begin position="1"/>
        <end position="20"/>
    </location>
</feature>
<keyword evidence="4" id="KW-1185">Reference proteome</keyword>
<accession>A0ABY1LN53</accession>
<dbReference type="Gene3D" id="3.40.190.10">
    <property type="entry name" value="Periplasmic binding protein-like II"/>
    <property type="match status" value="1"/>
</dbReference>
<dbReference type="SUPFAM" id="SSF53850">
    <property type="entry name" value="Periplasmic binding protein-like II"/>
    <property type="match status" value="1"/>
</dbReference>
<feature type="chain" id="PRO_5045148969" evidence="1">
    <location>
        <begin position="21"/>
        <end position="308"/>
    </location>
</feature>
<dbReference type="Pfam" id="PF04069">
    <property type="entry name" value="OpuAC"/>
    <property type="match status" value="1"/>
</dbReference>
<evidence type="ECO:0000313" key="3">
    <source>
        <dbReference type="EMBL" id="SKC67408.1"/>
    </source>
</evidence>
<sequence length="308" mass="32285">MPFPTFPRRLAAIAATTAAAALVLTGCGGQDALSSDGASGSSGDAVIIGSADFTESQLIATIYSQALQAEGVKVKEQFNIGSREVYMAALQDGSIDVLPEYSGALLKYLDSESKASTSEDVVAELGDKLPKGVSMLDISPAEDKDVLAVTQETADKYDLKTISDLVPYMSELSLGGPPEWKTRVNGVVGLEQVYGLTFKEFVSLDAGGPLTMTALTSGQVQVGDIFSTDPGLTANKLVALEDDKSLFAAENIVPVISTSKLDDTISKRLDKVSAALTTEDLIEMNGKASDGTSLKSIAEEWLKDADLG</sequence>
<reference evidence="3 4" key="1">
    <citation type="submission" date="2017-02" db="EMBL/GenBank/DDBJ databases">
        <authorList>
            <person name="Varghese N."/>
            <person name="Submissions S."/>
        </authorList>
    </citation>
    <scope>NUCLEOTIDE SEQUENCE [LARGE SCALE GENOMIC DNA]</scope>
    <source>
        <strain evidence="3 4">VKM Ac-1787</strain>
    </source>
</reference>
<organism evidence="3 4">
    <name type="scientific">Plantibacter cousiniae</name>
    <name type="common">nom. nud.</name>
    <dbReference type="NCBI Taxonomy" id="199709"/>
    <lineage>
        <taxon>Bacteria</taxon>
        <taxon>Bacillati</taxon>
        <taxon>Actinomycetota</taxon>
        <taxon>Actinomycetes</taxon>
        <taxon>Micrococcales</taxon>
        <taxon>Microbacteriaceae</taxon>
        <taxon>Plantibacter</taxon>
    </lineage>
</organism>
<gene>
    <name evidence="3" type="ORF">SAMN06295973_2697</name>
</gene>
<dbReference type="RefSeq" id="WP_079706461.1">
    <property type="nucleotide sequence ID" value="NZ_FUZO01000002.1"/>
</dbReference>
<protein>
    <submittedName>
        <fullName evidence="3">Osmoprotectant transport system substrate-binding protein</fullName>
    </submittedName>
</protein>